<gene>
    <name evidence="3" type="ORF">GCM10025759_35370</name>
</gene>
<evidence type="ECO:0000313" key="4">
    <source>
        <dbReference type="Proteomes" id="UP001501083"/>
    </source>
</evidence>
<dbReference type="EMBL" id="BAABKY010000006">
    <property type="protein sequence ID" value="GAA5082973.1"/>
    <property type="molecule type" value="Genomic_DNA"/>
</dbReference>
<proteinExistence type="predicted"/>
<name>A0ABP9LPQ8_9GAMM</name>
<feature type="chain" id="PRO_5047241495" evidence="1">
    <location>
        <begin position="36"/>
        <end position="197"/>
    </location>
</feature>
<dbReference type="Proteomes" id="UP001501083">
    <property type="component" value="Unassembled WGS sequence"/>
</dbReference>
<evidence type="ECO:0000313" key="3">
    <source>
        <dbReference type="EMBL" id="GAA5082973.1"/>
    </source>
</evidence>
<protein>
    <submittedName>
        <fullName evidence="3">DUF4136 domain-containing protein</fullName>
    </submittedName>
</protein>
<dbReference type="Gene3D" id="3.30.160.670">
    <property type="match status" value="1"/>
</dbReference>
<evidence type="ECO:0000259" key="2">
    <source>
        <dbReference type="Pfam" id="PF13590"/>
    </source>
</evidence>
<sequence>MLILPPLREPAMKRVFSILCAALLLAGCATTPAVFTDFDPGVNFGEYRTYRWAEKPEGFSPLQQQRMIAAVDAKLRERGWTQSTTPQVDLVGRIVTETRYRMDSYNYGPMWGGWGWGGCCWGSGWGAWGGYNSTTMRSYTYGTFVIDMFDAQTRRPLWRGIAMGTVPDSPIDQTTAMQAGIDRMFAQFPPVAIAQAP</sequence>
<feature type="domain" description="DUF4136" evidence="2">
    <location>
        <begin position="34"/>
        <end position="190"/>
    </location>
</feature>
<organism evidence="3 4">
    <name type="scientific">Lysobacter panacisoli</name>
    <dbReference type="NCBI Taxonomy" id="1255263"/>
    <lineage>
        <taxon>Bacteria</taxon>
        <taxon>Pseudomonadati</taxon>
        <taxon>Pseudomonadota</taxon>
        <taxon>Gammaproteobacteria</taxon>
        <taxon>Lysobacterales</taxon>
        <taxon>Lysobacteraceae</taxon>
        <taxon>Lysobacter</taxon>
    </lineage>
</organism>
<evidence type="ECO:0000256" key="1">
    <source>
        <dbReference type="SAM" id="SignalP"/>
    </source>
</evidence>
<reference evidence="4" key="1">
    <citation type="journal article" date="2019" name="Int. J. Syst. Evol. Microbiol.">
        <title>The Global Catalogue of Microorganisms (GCM) 10K type strain sequencing project: providing services to taxonomists for standard genome sequencing and annotation.</title>
        <authorList>
            <consortium name="The Broad Institute Genomics Platform"/>
            <consortium name="The Broad Institute Genome Sequencing Center for Infectious Disease"/>
            <person name="Wu L."/>
            <person name="Ma J."/>
        </authorList>
    </citation>
    <scope>NUCLEOTIDE SEQUENCE [LARGE SCALE GENOMIC DNA]</scope>
    <source>
        <strain evidence="4">JCM 19212</strain>
    </source>
</reference>
<dbReference type="InterPro" id="IPR025411">
    <property type="entry name" value="DUF4136"/>
</dbReference>
<keyword evidence="4" id="KW-1185">Reference proteome</keyword>
<feature type="signal peptide" evidence="1">
    <location>
        <begin position="1"/>
        <end position="35"/>
    </location>
</feature>
<accession>A0ABP9LPQ8</accession>
<comment type="caution">
    <text evidence="3">The sequence shown here is derived from an EMBL/GenBank/DDBJ whole genome shotgun (WGS) entry which is preliminary data.</text>
</comment>
<keyword evidence="1" id="KW-0732">Signal</keyword>
<dbReference type="Pfam" id="PF13590">
    <property type="entry name" value="DUF4136"/>
    <property type="match status" value="1"/>
</dbReference>